<evidence type="ECO:0000313" key="1">
    <source>
        <dbReference type="EMBL" id="MEJ8638791.1"/>
    </source>
</evidence>
<proteinExistence type="predicted"/>
<dbReference type="Proteomes" id="UP001377168">
    <property type="component" value="Unassembled WGS sequence"/>
</dbReference>
<keyword evidence="2" id="KW-1185">Reference proteome</keyword>
<comment type="caution">
    <text evidence="1">The sequence shown here is derived from an EMBL/GenBank/DDBJ whole genome shotgun (WGS) entry which is preliminary data.</text>
</comment>
<sequence>MTDIADRYRRHADDFESKVAAVRPEQWDNPSPCARWSARDVVGHIVVMHGVMLRPLGRRPSRAPSVEKDPLAAFRAARADVEAVLDDPGLAAAPCETPSGPLTAEQHIDRVVSDDLVLHGWDLARATGQDETMPADDVERMWRGTSAIPAEVMEKFRTPGAFGPGVEVFGAEVPVPEDAPLQDRLLGLIGRDPR</sequence>
<evidence type="ECO:0000313" key="2">
    <source>
        <dbReference type="Proteomes" id="UP001377168"/>
    </source>
</evidence>
<dbReference type="EMBL" id="JBBKAJ010000022">
    <property type="protein sequence ID" value="MEJ8638791.1"/>
    <property type="molecule type" value="Genomic_DNA"/>
</dbReference>
<accession>A0ACC6Q597</accession>
<organism evidence="1 2">
    <name type="scientific">Streptomyces achmelvichensis</name>
    <dbReference type="NCBI Taxonomy" id="3134111"/>
    <lineage>
        <taxon>Bacteria</taxon>
        <taxon>Bacillati</taxon>
        <taxon>Actinomycetota</taxon>
        <taxon>Actinomycetes</taxon>
        <taxon>Kitasatosporales</taxon>
        <taxon>Streptomycetaceae</taxon>
        <taxon>Streptomyces</taxon>
    </lineage>
</organism>
<reference evidence="1" key="1">
    <citation type="submission" date="2024-03" db="EMBL/GenBank/DDBJ databases">
        <title>Novel Streptomyces species of biotechnological and ecological value are a feature of Machair soil.</title>
        <authorList>
            <person name="Prole J.R."/>
            <person name="Goodfellow M."/>
            <person name="Allenby N."/>
            <person name="Ward A.C."/>
        </authorList>
    </citation>
    <scope>NUCLEOTIDE SEQUENCE</scope>
    <source>
        <strain evidence="1">MS2.AVA.5</strain>
    </source>
</reference>
<name>A0ACC6Q597_9ACTN</name>
<gene>
    <name evidence="1" type="ORF">WKI67_36110</name>
</gene>
<protein>
    <submittedName>
        <fullName evidence="1">TIGR03086 family metal-binding protein</fullName>
    </submittedName>
</protein>